<gene>
    <name evidence="6" type="ORF">F3087_30960</name>
</gene>
<dbReference type="PANTHER" id="PTHR46972">
    <property type="entry name" value="MONOOXYGENASE ASQM-RELATED"/>
    <property type="match status" value="1"/>
</dbReference>
<dbReference type="InterPro" id="IPR002938">
    <property type="entry name" value="FAD-bd"/>
</dbReference>
<dbReference type="GO" id="GO:0071949">
    <property type="term" value="F:FAD binding"/>
    <property type="evidence" value="ECO:0007669"/>
    <property type="project" value="InterPro"/>
</dbReference>
<keyword evidence="2" id="KW-0274">FAD</keyword>
<comment type="caution">
    <text evidence="6">The sequence shown here is derived from an EMBL/GenBank/DDBJ whole genome shotgun (WGS) entry which is preliminary data.</text>
</comment>
<keyword evidence="4" id="KW-0503">Monooxygenase</keyword>
<evidence type="ECO:0000256" key="3">
    <source>
        <dbReference type="ARBA" id="ARBA00023002"/>
    </source>
</evidence>
<name>A0A5N0ECQ2_9NOCA</name>
<evidence type="ECO:0000259" key="5">
    <source>
        <dbReference type="Pfam" id="PF01494"/>
    </source>
</evidence>
<keyword evidence="1" id="KW-0285">Flavoprotein</keyword>
<evidence type="ECO:0000313" key="7">
    <source>
        <dbReference type="Proteomes" id="UP000323876"/>
    </source>
</evidence>
<dbReference type="RefSeq" id="WP_150405601.1">
    <property type="nucleotide sequence ID" value="NZ_VXLC01000016.1"/>
</dbReference>
<dbReference type="OrthoDB" id="4568714at2"/>
<dbReference type="InterPro" id="IPR036188">
    <property type="entry name" value="FAD/NAD-bd_sf"/>
</dbReference>
<evidence type="ECO:0000313" key="6">
    <source>
        <dbReference type="EMBL" id="KAA8885241.1"/>
    </source>
</evidence>
<dbReference type="PANTHER" id="PTHR46972:SF1">
    <property type="entry name" value="FAD DEPENDENT OXIDOREDUCTASE DOMAIN-CONTAINING PROTEIN"/>
    <property type="match status" value="1"/>
</dbReference>
<dbReference type="Proteomes" id="UP000323876">
    <property type="component" value="Unassembled WGS sequence"/>
</dbReference>
<keyword evidence="3" id="KW-0560">Oxidoreductase</keyword>
<keyword evidence="7" id="KW-1185">Reference proteome</keyword>
<sequence>MARLIGDGTLIAKSGRTMLSAQRNSGGHIRVYAGLQIPHDWYIAAGLELEDTTAVREYLLTAFDGWHDRLLDLFRCSDGGFVNRPLFVLPVGHTWDHHPGRTLLGDAAHLMPPFGIGANLAMLDGTDLAAAIATHPTLDDAVRAYESVMLPRSTAAAQACADLDRIMASGEPIDVDGVRRHLNERLLRPQVERS</sequence>
<reference evidence="6 7" key="1">
    <citation type="submission" date="2019-09" db="EMBL/GenBank/DDBJ databases">
        <authorList>
            <person name="Wang X."/>
        </authorList>
    </citation>
    <scope>NUCLEOTIDE SEQUENCE [LARGE SCALE GENOMIC DNA]</scope>
    <source>
        <strain evidence="6 7">CICC 11023</strain>
    </source>
</reference>
<evidence type="ECO:0000256" key="4">
    <source>
        <dbReference type="ARBA" id="ARBA00023033"/>
    </source>
</evidence>
<feature type="domain" description="FAD-binding" evidence="5">
    <location>
        <begin position="103"/>
        <end position="155"/>
    </location>
</feature>
<dbReference type="AlphaFoldDB" id="A0A5N0ECQ2"/>
<dbReference type="Pfam" id="PF01494">
    <property type="entry name" value="FAD_binding_3"/>
    <property type="match status" value="1"/>
</dbReference>
<dbReference type="GO" id="GO:0004497">
    <property type="term" value="F:monooxygenase activity"/>
    <property type="evidence" value="ECO:0007669"/>
    <property type="project" value="UniProtKB-KW"/>
</dbReference>
<evidence type="ECO:0000256" key="2">
    <source>
        <dbReference type="ARBA" id="ARBA00022827"/>
    </source>
</evidence>
<protein>
    <recommendedName>
        <fullName evidence="5">FAD-binding domain-containing protein</fullName>
    </recommendedName>
</protein>
<evidence type="ECO:0000256" key="1">
    <source>
        <dbReference type="ARBA" id="ARBA00022630"/>
    </source>
</evidence>
<organism evidence="6 7">
    <name type="scientific">Nocardia colli</name>
    <dbReference type="NCBI Taxonomy" id="2545717"/>
    <lineage>
        <taxon>Bacteria</taxon>
        <taxon>Bacillati</taxon>
        <taxon>Actinomycetota</taxon>
        <taxon>Actinomycetes</taxon>
        <taxon>Mycobacteriales</taxon>
        <taxon>Nocardiaceae</taxon>
        <taxon>Nocardia</taxon>
    </lineage>
</organism>
<proteinExistence type="predicted"/>
<dbReference type="SUPFAM" id="SSF51905">
    <property type="entry name" value="FAD/NAD(P)-binding domain"/>
    <property type="match status" value="1"/>
</dbReference>
<accession>A0A5N0ECQ2</accession>
<dbReference type="Gene3D" id="3.50.50.60">
    <property type="entry name" value="FAD/NAD(P)-binding domain"/>
    <property type="match status" value="1"/>
</dbReference>
<dbReference type="EMBL" id="VXLC01000016">
    <property type="protein sequence ID" value="KAA8885241.1"/>
    <property type="molecule type" value="Genomic_DNA"/>
</dbReference>